<gene>
    <name evidence="1" type="ORF">LBBP_02715</name>
</gene>
<sequence length="60" mass="6918">MSEKLEASICKKAEASKANGKKFSTSEQIQNLLYYLRNLEDIPSLIRFLIQRIMDKLGIE</sequence>
<evidence type="ECO:0000313" key="2">
    <source>
        <dbReference type="Proteomes" id="UP000058857"/>
    </source>
</evidence>
<dbReference type="PATRIC" id="fig|280505.15.peg.2652"/>
<organism evidence="1">
    <name type="scientific">Leptospira borgpetersenii serovar Ballum</name>
    <dbReference type="NCBI Taxonomy" id="280505"/>
    <lineage>
        <taxon>Bacteria</taxon>
        <taxon>Pseudomonadati</taxon>
        <taxon>Spirochaetota</taxon>
        <taxon>Spirochaetia</taxon>
        <taxon>Leptospirales</taxon>
        <taxon>Leptospiraceae</taxon>
        <taxon>Leptospira</taxon>
    </lineage>
</organism>
<evidence type="ECO:0000313" key="1">
    <source>
        <dbReference type="EMBL" id="ALO26938.1"/>
    </source>
</evidence>
<proteinExistence type="predicted"/>
<name>A0A0E3AZW6_LEPBO</name>
<dbReference type="Proteomes" id="UP000058857">
    <property type="component" value="Chromosome 1"/>
</dbReference>
<dbReference type="EMBL" id="CP012029">
    <property type="protein sequence ID" value="ALO26938.1"/>
    <property type="molecule type" value="Genomic_DNA"/>
</dbReference>
<reference evidence="1 2" key="1">
    <citation type="journal article" date="2015" name="PLoS Negl. Trop. Dis.">
        <title>Distribution of Plasmids in Distinct Leptospira Pathogenic Species.</title>
        <authorList>
            <person name="Wang Y."/>
            <person name="Zhuang X."/>
            <person name="Zhong Y."/>
            <person name="Zhang C."/>
            <person name="Zhang Y."/>
            <person name="Zeng L."/>
            <person name="Zhu Y."/>
            <person name="He P."/>
            <person name="Dong K."/>
            <person name="Pal U."/>
            <person name="Guo X."/>
            <person name="Qin J."/>
        </authorList>
    </citation>
    <scope>NUCLEOTIDE SEQUENCE [LARGE SCALE GENOMIC DNA]</scope>
    <source>
        <strain evidence="1 2">56604</strain>
    </source>
</reference>
<dbReference type="AlphaFoldDB" id="A0A0E3AZW6"/>
<protein>
    <submittedName>
        <fullName evidence="1">Uncharacterized protein</fullName>
    </submittedName>
</protein>
<accession>A0A0E3AZW6</accession>
<dbReference type="RefSeq" id="WP_002741072.1">
    <property type="nucleotide sequence ID" value="NZ_CP012029.1"/>
</dbReference>